<dbReference type="GO" id="GO:0006313">
    <property type="term" value="P:DNA transposition"/>
    <property type="evidence" value="ECO:0007669"/>
    <property type="project" value="InterPro"/>
</dbReference>
<dbReference type="AlphaFoldDB" id="A0A2H9T6I5"/>
<dbReference type="Pfam" id="PF01527">
    <property type="entry name" value="HTH_Tnp_1"/>
    <property type="match status" value="1"/>
</dbReference>
<sequence>MNTNVPYTKEFREELLKLAESIGIPEAAKQLGLSTAKLYSWKSVIRKKKSVSH</sequence>
<gene>
    <name evidence="1" type="ORF">CI610_02209</name>
</gene>
<name>A0A2H9T6I5_9ZZZZ</name>
<evidence type="ECO:0000313" key="1">
    <source>
        <dbReference type="EMBL" id="PJE78836.1"/>
    </source>
</evidence>
<comment type="caution">
    <text evidence="1">The sequence shown here is derived from an EMBL/GenBank/DDBJ whole genome shotgun (WGS) entry which is preliminary data.</text>
</comment>
<accession>A0A2H9T6I5</accession>
<dbReference type="SUPFAM" id="SSF46689">
    <property type="entry name" value="Homeodomain-like"/>
    <property type="match status" value="1"/>
</dbReference>
<dbReference type="EMBL" id="NSIT01000123">
    <property type="protein sequence ID" value="PJE78836.1"/>
    <property type="molecule type" value="Genomic_DNA"/>
</dbReference>
<dbReference type="GO" id="GO:0004803">
    <property type="term" value="F:transposase activity"/>
    <property type="evidence" value="ECO:0007669"/>
    <property type="project" value="InterPro"/>
</dbReference>
<evidence type="ECO:0008006" key="2">
    <source>
        <dbReference type="Google" id="ProtNLM"/>
    </source>
</evidence>
<dbReference type="InterPro" id="IPR002514">
    <property type="entry name" value="Transposase_8"/>
</dbReference>
<proteinExistence type="predicted"/>
<dbReference type="InterPro" id="IPR009057">
    <property type="entry name" value="Homeodomain-like_sf"/>
</dbReference>
<protein>
    <recommendedName>
        <fullName evidence="2">Transposase</fullName>
    </recommendedName>
</protein>
<dbReference type="GO" id="GO:0003677">
    <property type="term" value="F:DNA binding"/>
    <property type="evidence" value="ECO:0007669"/>
    <property type="project" value="InterPro"/>
</dbReference>
<organism evidence="1">
    <name type="scientific">invertebrate metagenome</name>
    <dbReference type="NCBI Taxonomy" id="1711999"/>
    <lineage>
        <taxon>unclassified sequences</taxon>
        <taxon>metagenomes</taxon>
        <taxon>organismal metagenomes</taxon>
    </lineage>
</organism>
<reference evidence="1" key="1">
    <citation type="journal article" date="2017" name="Appl. Environ. Microbiol.">
        <title>Molecular characterization of an Endozoicomonas-like organism causing infection in king scallop Pecten maximus L.</title>
        <authorList>
            <person name="Cano I."/>
            <person name="van Aerle R."/>
            <person name="Ross S."/>
            <person name="Verner-Jeffreys D.W."/>
            <person name="Paley R.K."/>
            <person name="Rimmer G."/>
            <person name="Ryder D."/>
            <person name="Hooper P."/>
            <person name="Stone D."/>
            <person name="Feist S.W."/>
        </authorList>
    </citation>
    <scope>NUCLEOTIDE SEQUENCE</scope>
</reference>